<sequence>MTLPQHASTEKVACDLGLGDRTRSDGCPGALTFHHASDGSIGRVRFPGGMMSATQFAQFAQASADFGDGDIHLTTRGNVQIRGITDEAGFTTAVLAAGFVPSIPHDKIRNIIATPLADLDELVVELDQALLAEAELAGLSGRTLFGIDGGDGAILAQQPDFGVFSPSNQLILGGQLTTHVLTNPATELAELALKWQRTRGDKWRVAEKPEFNTYDTAAVESQEPTHIGWFDRENGTVSLGAGLPFGVITAKVAELLRAVDKPVQVTPWHSVLVHDLDEGEAEAVAKVLAPMGLIFDAHSPHLLVTACTGLPGCAKSRDDVRRDALQLMASGASERTHFSGCERRCGHPRVAYTDYLALGGGEYEVFSSCC</sequence>
<evidence type="ECO:0000259" key="7">
    <source>
        <dbReference type="Pfam" id="PF03460"/>
    </source>
</evidence>
<evidence type="ECO:0000256" key="2">
    <source>
        <dbReference type="ARBA" id="ARBA00022617"/>
    </source>
</evidence>
<dbReference type="InterPro" id="IPR045854">
    <property type="entry name" value="NO2/SO3_Rdtase_4Fe4S_sf"/>
</dbReference>
<dbReference type="InterPro" id="IPR005117">
    <property type="entry name" value="NiRdtase/SiRdtase_haem-b_fer"/>
</dbReference>
<dbReference type="Gene3D" id="3.90.480.10">
    <property type="entry name" value="Sulfite Reductase Hemoprotein,Domain 2"/>
    <property type="match status" value="1"/>
</dbReference>
<dbReference type="SUPFAM" id="SSF56014">
    <property type="entry name" value="Nitrite and sulphite reductase 4Fe-4S domain-like"/>
    <property type="match status" value="1"/>
</dbReference>
<evidence type="ECO:0000256" key="1">
    <source>
        <dbReference type="ARBA" id="ARBA00022485"/>
    </source>
</evidence>
<dbReference type="PANTHER" id="PTHR32439:SF9">
    <property type="entry name" value="BLR3264 PROTEIN"/>
    <property type="match status" value="1"/>
</dbReference>
<organism evidence="8 9">
    <name type="scientific">Corynebacterium hindlerae</name>
    <dbReference type="NCBI Taxonomy" id="699041"/>
    <lineage>
        <taxon>Bacteria</taxon>
        <taxon>Bacillati</taxon>
        <taxon>Actinomycetota</taxon>
        <taxon>Actinomycetes</taxon>
        <taxon>Mycobacteriales</taxon>
        <taxon>Corynebacteriaceae</taxon>
        <taxon>Corynebacterium</taxon>
    </lineage>
</organism>
<accession>A0A7G5FF87</accession>
<dbReference type="Gene3D" id="3.30.413.10">
    <property type="entry name" value="Sulfite Reductase Hemoprotein, domain 1"/>
    <property type="match status" value="1"/>
</dbReference>
<evidence type="ECO:0000313" key="9">
    <source>
        <dbReference type="Proteomes" id="UP000515570"/>
    </source>
</evidence>
<evidence type="ECO:0000256" key="3">
    <source>
        <dbReference type="ARBA" id="ARBA00022723"/>
    </source>
</evidence>
<dbReference type="InterPro" id="IPR051329">
    <property type="entry name" value="NIR_SIR_4Fe-4S"/>
</dbReference>
<keyword evidence="4" id="KW-0560">Oxidoreductase</keyword>
<evidence type="ECO:0000256" key="6">
    <source>
        <dbReference type="ARBA" id="ARBA00023014"/>
    </source>
</evidence>
<dbReference type="InterPro" id="IPR036136">
    <property type="entry name" value="Nit/Sulf_reduc_fer-like_dom_sf"/>
</dbReference>
<dbReference type="AlphaFoldDB" id="A0A7G5FF87"/>
<protein>
    <submittedName>
        <fullName evidence="8">Precorrin-3B synthase</fullName>
    </submittedName>
</protein>
<gene>
    <name evidence="8" type="ORF">HW450_00480</name>
</gene>
<dbReference type="GO" id="GO:0046872">
    <property type="term" value="F:metal ion binding"/>
    <property type="evidence" value="ECO:0007669"/>
    <property type="project" value="UniProtKB-KW"/>
</dbReference>
<dbReference type="SUPFAM" id="SSF55124">
    <property type="entry name" value="Nitrite/Sulfite reductase N-terminal domain-like"/>
    <property type="match status" value="2"/>
</dbReference>
<keyword evidence="2" id="KW-0349">Heme</keyword>
<dbReference type="GO" id="GO:0016491">
    <property type="term" value="F:oxidoreductase activity"/>
    <property type="evidence" value="ECO:0007669"/>
    <property type="project" value="UniProtKB-KW"/>
</dbReference>
<dbReference type="GO" id="GO:0051539">
    <property type="term" value="F:4 iron, 4 sulfur cluster binding"/>
    <property type="evidence" value="ECO:0007669"/>
    <property type="project" value="UniProtKB-KW"/>
</dbReference>
<dbReference type="Proteomes" id="UP000515570">
    <property type="component" value="Chromosome"/>
</dbReference>
<reference evidence="8 9" key="1">
    <citation type="submission" date="2020-07" db="EMBL/GenBank/DDBJ databases">
        <title>non toxigenic Corynebacterium sp. nov from a clinical source.</title>
        <authorList>
            <person name="Bernier A.-M."/>
            <person name="Bernard K."/>
        </authorList>
    </citation>
    <scope>NUCLEOTIDE SEQUENCE [LARGE SCALE GENOMIC DNA]</scope>
    <source>
        <strain evidence="9">NML 93-0612</strain>
    </source>
</reference>
<keyword evidence="9" id="KW-1185">Reference proteome</keyword>
<name>A0A7G5FF87_9CORY</name>
<evidence type="ECO:0000256" key="4">
    <source>
        <dbReference type="ARBA" id="ARBA00023002"/>
    </source>
</evidence>
<dbReference type="Pfam" id="PF03460">
    <property type="entry name" value="NIR_SIR_ferr"/>
    <property type="match status" value="1"/>
</dbReference>
<evidence type="ECO:0000256" key="5">
    <source>
        <dbReference type="ARBA" id="ARBA00023004"/>
    </source>
</evidence>
<keyword evidence="3" id="KW-0479">Metal-binding</keyword>
<keyword evidence="5" id="KW-0408">Iron</keyword>
<keyword evidence="6" id="KW-0411">Iron-sulfur</keyword>
<evidence type="ECO:0000313" key="8">
    <source>
        <dbReference type="EMBL" id="QMV85278.1"/>
    </source>
</evidence>
<dbReference type="PANTHER" id="PTHR32439">
    <property type="entry name" value="FERREDOXIN--NITRITE REDUCTASE, CHLOROPLASTIC"/>
    <property type="match status" value="1"/>
</dbReference>
<keyword evidence="1" id="KW-0004">4Fe-4S</keyword>
<feature type="domain" description="Nitrite/Sulfite reductase ferredoxin-like" evidence="7">
    <location>
        <begin position="42"/>
        <end position="87"/>
    </location>
</feature>
<proteinExistence type="predicted"/>
<dbReference type="EMBL" id="CP059833">
    <property type="protein sequence ID" value="QMV85278.1"/>
    <property type="molecule type" value="Genomic_DNA"/>
</dbReference>